<reference evidence="1 2" key="1">
    <citation type="journal article" date="2016" name="J. Microbiol.">
        <title>Dankookia rubra gen. nov., sp. nov., an alphaproteobacterium isolated from sediment of a shallow stream.</title>
        <authorList>
            <person name="Kim W.H."/>
            <person name="Kim D.H."/>
            <person name="Kang K."/>
            <person name="Ahn T.Y."/>
        </authorList>
    </citation>
    <scope>NUCLEOTIDE SEQUENCE [LARGE SCALE GENOMIC DNA]</scope>
    <source>
        <strain evidence="1 2">JCM30602</strain>
    </source>
</reference>
<protein>
    <submittedName>
        <fullName evidence="1">Uncharacterized protein</fullName>
    </submittedName>
</protein>
<accession>A0A4R5QFF4</accession>
<dbReference type="EMBL" id="SMSJ01000025">
    <property type="protein sequence ID" value="TDH61177.1"/>
    <property type="molecule type" value="Genomic_DNA"/>
</dbReference>
<evidence type="ECO:0000313" key="2">
    <source>
        <dbReference type="Proteomes" id="UP000295096"/>
    </source>
</evidence>
<comment type="caution">
    <text evidence="1">The sequence shown here is derived from an EMBL/GenBank/DDBJ whole genome shotgun (WGS) entry which is preliminary data.</text>
</comment>
<dbReference type="RefSeq" id="WP_133290044.1">
    <property type="nucleotide sequence ID" value="NZ_SMSJ01000025.1"/>
</dbReference>
<dbReference type="OrthoDB" id="8482273at2"/>
<evidence type="ECO:0000313" key="1">
    <source>
        <dbReference type="EMBL" id="TDH61177.1"/>
    </source>
</evidence>
<dbReference type="AlphaFoldDB" id="A0A4R5QFF4"/>
<keyword evidence="2" id="KW-1185">Reference proteome</keyword>
<dbReference type="Proteomes" id="UP000295096">
    <property type="component" value="Unassembled WGS sequence"/>
</dbReference>
<sequence>MSSRSNLTAHQTCIVGVSTSQAPSDRVLAGLIDQGHGRDACAAYLGLTDEQLMSRIVHLDLPTPADRPMRVGHGQHAWDVAAIRRLIDLWIRDLTTSHIATHLGRSPSGVRSKARWLGLYKRARSSLLDLLPLFPGIDIGPKRHQLVWTDDLERWLADRWFSFQHHKAIARDLSDKLGFVVSPTTIASKAHRLELPKRDSEFLLQDYKAEYRARHARLLPRMVERRCKVRGRLFWSTGATFTSEEAKAQSSYRAMCAGISDYAVAAVH</sequence>
<gene>
    <name evidence="1" type="ORF">E2C06_18230</name>
</gene>
<proteinExistence type="predicted"/>
<name>A0A4R5QFF4_9PROT</name>
<organism evidence="1 2">
    <name type="scientific">Dankookia rubra</name>
    <dbReference type="NCBI Taxonomy" id="1442381"/>
    <lineage>
        <taxon>Bacteria</taxon>
        <taxon>Pseudomonadati</taxon>
        <taxon>Pseudomonadota</taxon>
        <taxon>Alphaproteobacteria</taxon>
        <taxon>Acetobacterales</taxon>
        <taxon>Roseomonadaceae</taxon>
        <taxon>Dankookia</taxon>
    </lineage>
</organism>